<sequence length="294" mass="32837">MVDFHLMMKRGKIASKAIGNMMFHHHYHNHISNLSCKPQDPNLAFINPSRIRDYEFSCSNSPAFPSFHVSKNRKHHNHYNSYYRHHNSKNSYHNGGTTVNDMTTVSAVKKVLEMLNNESLTTDQSGASPVAPGFGGYGRNSPFVRQLRITDSPFPLKNNDEEDCHVDKEAEEFIKNFYNQLSTAPCTSCISRLASNSASSPFSLFSSPIIRFGLPNCPLGFLRGEDLRTLALEVGNIREMKNINEGRRVFKIALSTNSKPVLAATQMHSLHCGNTGSIQRAVLFEKGGTCGKLD</sequence>
<evidence type="ECO:0000313" key="1">
    <source>
        <dbReference type="EMBL" id="RZC51357.1"/>
    </source>
</evidence>
<gene>
    <name evidence="1" type="ORF">C5167_019783</name>
</gene>
<evidence type="ECO:0000313" key="2">
    <source>
        <dbReference type="Proteomes" id="UP000316621"/>
    </source>
</evidence>
<organism evidence="1 2">
    <name type="scientific">Papaver somniferum</name>
    <name type="common">Opium poppy</name>
    <dbReference type="NCBI Taxonomy" id="3469"/>
    <lineage>
        <taxon>Eukaryota</taxon>
        <taxon>Viridiplantae</taxon>
        <taxon>Streptophyta</taxon>
        <taxon>Embryophyta</taxon>
        <taxon>Tracheophyta</taxon>
        <taxon>Spermatophyta</taxon>
        <taxon>Magnoliopsida</taxon>
        <taxon>Ranunculales</taxon>
        <taxon>Papaveraceae</taxon>
        <taxon>Papaveroideae</taxon>
        <taxon>Papaver</taxon>
    </lineage>
</organism>
<dbReference type="InterPro" id="IPR008480">
    <property type="entry name" value="DUF761_pln"/>
</dbReference>
<accession>A0A4Y7IRN9</accession>
<dbReference type="PANTHER" id="PTHR33265">
    <property type="entry name" value="AVR9/CF-9 RAPIDLY ELICITED PROTEIN-RELATED"/>
    <property type="match status" value="1"/>
</dbReference>
<dbReference type="Gramene" id="RZC51357">
    <property type="protein sequence ID" value="RZC51357"/>
    <property type="gene ID" value="C5167_019783"/>
</dbReference>
<dbReference type="Proteomes" id="UP000316621">
    <property type="component" value="Chromosome 2"/>
</dbReference>
<proteinExistence type="predicted"/>
<dbReference type="AlphaFoldDB" id="A0A4Y7IRN9"/>
<dbReference type="PANTHER" id="PTHR33265:SF28">
    <property type="entry name" value="DUF761 DOMAIN-CONTAINING PROTEIN"/>
    <property type="match status" value="1"/>
</dbReference>
<reference evidence="1 2" key="1">
    <citation type="journal article" date="2018" name="Science">
        <title>The opium poppy genome and morphinan production.</title>
        <authorList>
            <person name="Guo L."/>
            <person name="Winzer T."/>
            <person name="Yang X."/>
            <person name="Li Y."/>
            <person name="Ning Z."/>
            <person name="He Z."/>
            <person name="Teodor R."/>
            <person name="Lu Y."/>
            <person name="Bowser T.A."/>
            <person name="Graham I.A."/>
            <person name="Ye K."/>
        </authorList>
    </citation>
    <scope>NUCLEOTIDE SEQUENCE [LARGE SCALE GENOMIC DNA]</scope>
    <source>
        <strain evidence="2">cv. HN1</strain>
        <tissue evidence="1">Leaves</tissue>
    </source>
</reference>
<dbReference type="Pfam" id="PF05553">
    <property type="entry name" value="DUF761"/>
    <property type="match status" value="1"/>
</dbReference>
<dbReference type="EMBL" id="CM010716">
    <property type="protein sequence ID" value="RZC51357.1"/>
    <property type="molecule type" value="Genomic_DNA"/>
</dbReference>
<protein>
    <submittedName>
        <fullName evidence="1">Uncharacterized protein</fullName>
    </submittedName>
</protein>
<name>A0A4Y7IRN9_PAPSO</name>
<keyword evidence="2" id="KW-1185">Reference proteome</keyword>